<dbReference type="Proteomes" id="UP001165083">
    <property type="component" value="Unassembled WGS sequence"/>
</dbReference>
<dbReference type="InterPro" id="IPR049192">
    <property type="entry name" value="DUF4246_C"/>
</dbReference>
<reference evidence="3" key="1">
    <citation type="submission" date="2023-04" db="EMBL/GenBank/DDBJ databases">
        <title>Phytophthora lilii NBRC 32176.</title>
        <authorList>
            <person name="Ichikawa N."/>
            <person name="Sato H."/>
            <person name="Tonouchi N."/>
        </authorList>
    </citation>
    <scope>NUCLEOTIDE SEQUENCE</scope>
    <source>
        <strain evidence="3">NBRC 32176</strain>
    </source>
</reference>
<dbReference type="OrthoDB" id="59491at2759"/>
<protein>
    <submittedName>
        <fullName evidence="3">Unnamed protein product</fullName>
    </submittedName>
</protein>
<organism evidence="3 4">
    <name type="scientific">Phytophthora lilii</name>
    <dbReference type="NCBI Taxonomy" id="2077276"/>
    <lineage>
        <taxon>Eukaryota</taxon>
        <taxon>Sar</taxon>
        <taxon>Stramenopiles</taxon>
        <taxon>Oomycota</taxon>
        <taxon>Peronosporomycetes</taxon>
        <taxon>Peronosporales</taxon>
        <taxon>Peronosporaceae</taxon>
        <taxon>Phytophthora</taxon>
    </lineage>
</organism>
<comment type="caution">
    <text evidence="3">The sequence shown here is derived from an EMBL/GenBank/DDBJ whole genome shotgun (WGS) entry which is preliminary data.</text>
</comment>
<feature type="compositionally biased region" description="Acidic residues" evidence="1">
    <location>
        <begin position="101"/>
        <end position="130"/>
    </location>
</feature>
<dbReference type="InterPro" id="IPR025340">
    <property type="entry name" value="DUF4246"/>
</dbReference>
<proteinExistence type="predicted"/>
<feature type="region of interest" description="Disordered" evidence="1">
    <location>
        <begin position="101"/>
        <end position="136"/>
    </location>
</feature>
<keyword evidence="4" id="KW-1185">Reference proteome</keyword>
<dbReference type="PANTHER" id="PTHR33119">
    <property type="entry name" value="IFI3P"/>
    <property type="match status" value="1"/>
</dbReference>
<evidence type="ECO:0000256" key="1">
    <source>
        <dbReference type="SAM" id="MobiDB-lite"/>
    </source>
</evidence>
<evidence type="ECO:0000313" key="4">
    <source>
        <dbReference type="Proteomes" id="UP001165083"/>
    </source>
</evidence>
<dbReference type="PANTHER" id="PTHR33119:SF1">
    <property type="entry name" value="FE2OG DIOXYGENASE DOMAIN-CONTAINING PROTEIN"/>
    <property type="match status" value="1"/>
</dbReference>
<name>A0A9W6U6E6_9STRA</name>
<feature type="domain" description="DUF4246" evidence="2">
    <location>
        <begin position="279"/>
        <end position="351"/>
    </location>
</feature>
<dbReference type="EMBL" id="BSXW01000601">
    <property type="protein sequence ID" value="GMF26362.1"/>
    <property type="molecule type" value="Genomic_DNA"/>
</dbReference>
<gene>
    <name evidence="3" type="ORF">Plil01_001096600</name>
</gene>
<dbReference type="AlphaFoldDB" id="A0A9W6U6E6"/>
<accession>A0A9W6U6E6</accession>
<evidence type="ECO:0000313" key="3">
    <source>
        <dbReference type="EMBL" id="GMF26362.1"/>
    </source>
</evidence>
<evidence type="ECO:0000259" key="2">
    <source>
        <dbReference type="Pfam" id="PF14033"/>
    </source>
</evidence>
<sequence length="381" mass="43391">MEPRPLLELNVEQAIAGILQKPRWWIKSQDPEICWKWMSEVEYQFLTTTFQQSLVNWSHGQGPILDLNDLLVEPEGPEKQTKLREWLKGIVTEFGMDGEADEEYSDLESVSDDDEEKTEEKQEDIEEVADNDGVKDLSEDEARKLRALKLKVSAQESYPTIKWTLNQLLLHEELSRTPVEEWTTDTIHHALDQAEHLSHPALISRATELVIAVRRGVSIHEALSIPPGSDLLSADRLLELKLHCEKIQRELSSVKAYIMRSLFLIAEKEGLRADTASEKIVFCPAGIDGVWISDNLIPQDVATKFIKEVAVLENVPDDKKDWHPHSNRQVLDLVHPSLFCCVFGQTMRVPNALDPSSYTTPSEQMHRLMFLGSKPAVIEEM</sequence>
<dbReference type="Pfam" id="PF14033">
    <property type="entry name" value="DUF4246"/>
    <property type="match status" value="1"/>
</dbReference>